<dbReference type="AlphaFoldDB" id="A0A7V4WWV9"/>
<gene>
    <name evidence="1" type="ORF">ENK44_16540</name>
</gene>
<proteinExistence type="predicted"/>
<dbReference type="EMBL" id="DRQG01000153">
    <property type="protein sequence ID" value="HGY57318.1"/>
    <property type="molecule type" value="Genomic_DNA"/>
</dbReference>
<name>A0A7V4WWV9_CALAY</name>
<evidence type="ECO:0000313" key="1">
    <source>
        <dbReference type="EMBL" id="HGY57318.1"/>
    </source>
</evidence>
<dbReference type="Proteomes" id="UP000885779">
    <property type="component" value="Unassembled WGS sequence"/>
</dbReference>
<protein>
    <submittedName>
        <fullName evidence="1">YkgJ family cysteine cluster protein</fullName>
    </submittedName>
</protein>
<dbReference type="Pfam" id="PF03692">
    <property type="entry name" value="CxxCxxCC"/>
    <property type="match status" value="1"/>
</dbReference>
<reference evidence="1" key="1">
    <citation type="journal article" date="2020" name="mSystems">
        <title>Genome- and Community-Level Interaction Insights into Carbon Utilization and Element Cycling Functions of Hydrothermarchaeota in Hydrothermal Sediment.</title>
        <authorList>
            <person name="Zhou Z."/>
            <person name="Liu Y."/>
            <person name="Xu W."/>
            <person name="Pan J."/>
            <person name="Luo Z.H."/>
            <person name="Li M."/>
        </authorList>
    </citation>
    <scope>NUCLEOTIDE SEQUENCE [LARGE SCALE GENOMIC DNA]</scope>
    <source>
        <strain evidence="1">HyVt-577</strain>
    </source>
</reference>
<sequence>MEQTDELGAFYRQVDKFAAAIETIHKDRLHCAVGCKDCCVDDITVFMIEADNIRLHFSELLNTEPPHAPGACAFLDEKGACRIYSHRPYVCRTQGLPLRWLEETESGWVELRDICPLNDEGTPVENLPPEQCWSIGAYEQKLAEMQMKYYNNLQRVDLRSLFI</sequence>
<dbReference type="InterPro" id="IPR005358">
    <property type="entry name" value="Puta_zinc/iron-chelating_dom"/>
</dbReference>
<accession>A0A7V4WWV9</accession>
<organism evidence="1">
    <name type="scientific">Caldithrix abyssi</name>
    <dbReference type="NCBI Taxonomy" id="187145"/>
    <lineage>
        <taxon>Bacteria</taxon>
        <taxon>Pseudomonadati</taxon>
        <taxon>Calditrichota</taxon>
        <taxon>Calditrichia</taxon>
        <taxon>Calditrichales</taxon>
        <taxon>Calditrichaceae</taxon>
        <taxon>Caldithrix</taxon>
    </lineage>
</organism>
<comment type="caution">
    <text evidence="1">The sequence shown here is derived from an EMBL/GenBank/DDBJ whole genome shotgun (WGS) entry which is preliminary data.</text>
</comment>